<dbReference type="GO" id="GO:0045900">
    <property type="term" value="P:negative regulation of translational elongation"/>
    <property type="evidence" value="ECO:0007669"/>
    <property type="project" value="TreeGrafter"/>
</dbReference>
<gene>
    <name evidence="2" type="primary">hpf</name>
    <name evidence="4" type="synonym">raiA</name>
    <name evidence="4" type="ORF">GT747_01355</name>
    <name evidence="5" type="ORF">SAMN05444424_0980</name>
</gene>
<comment type="similarity">
    <text evidence="2">Belongs to the HPF/YfiA ribosome-associated protein family. Long HPF subfamily.</text>
</comment>
<comment type="function">
    <text evidence="2">Required for dimerization of active 70S ribosomes into 100S ribosomes in stationary phase; 100S ribosomes are translationally inactive and sometimes present during exponential growth.</text>
</comment>
<reference evidence="6" key="2">
    <citation type="submission" date="2016-11" db="EMBL/GenBank/DDBJ databases">
        <authorList>
            <person name="Jaros S."/>
            <person name="Januszkiewicz K."/>
            <person name="Wedrychowicz H."/>
        </authorList>
    </citation>
    <scope>NUCLEOTIDE SEQUENCE [LARGE SCALE GENOMIC DNA]</scope>
    <source>
        <strain evidence="6">DSM 4029</strain>
    </source>
</reference>
<evidence type="ECO:0000256" key="1">
    <source>
        <dbReference type="ARBA" id="ARBA00022845"/>
    </source>
</evidence>
<comment type="subunit">
    <text evidence="2">Interacts with 100S ribosomes.</text>
</comment>
<dbReference type="GO" id="GO:0022627">
    <property type="term" value="C:cytosolic small ribosomal subunit"/>
    <property type="evidence" value="ECO:0007669"/>
    <property type="project" value="TreeGrafter"/>
</dbReference>
<dbReference type="HAMAP" id="MF_00839">
    <property type="entry name" value="HPF"/>
    <property type="match status" value="1"/>
</dbReference>
<dbReference type="InterPro" id="IPR038416">
    <property type="entry name" value="Ribosom_S30AE_C_sf"/>
</dbReference>
<dbReference type="AlphaFoldDB" id="A0AAQ1MCE3"/>
<comment type="subcellular location">
    <subcellularLocation>
        <location evidence="2">Cytoplasm</location>
    </subcellularLocation>
</comment>
<dbReference type="Pfam" id="PF16321">
    <property type="entry name" value="Ribosom_S30AE_C"/>
    <property type="match status" value="1"/>
</dbReference>
<reference evidence="4 7" key="3">
    <citation type="journal article" date="2019" name="Nat. Med.">
        <title>A library of human gut bacterial isolates paired with longitudinal multiomics data enables mechanistic microbiome research.</title>
        <authorList>
            <person name="Poyet M."/>
            <person name="Groussin M."/>
            <person name="Gibbons S.M."/>
            <person name="Avila-Pacheco J."/>
            <person name="Jiang X."/>
            <person name="Kearney S.M."/>
            <person name="Perrotta A.R."/>
            <person name="Berdy B."/>
            <person name="Zhao S."/>
            <person name="Lieberman T.D."/>
            <person name="Swanson P.K."/>
            <person name="Smith M."/>
            <person name="Roesemann S."/>
            <person name="Alexander J.E."/>
            <person name="Rich S.A."/>
            <person name="Livny J."/>
            <person name="Vlamakis H."/>
            <person name="Clish C."/>
            <person name="Bullock K."/>
            <person name="Deik A."/>
            <person name="Scott J."/>
            <person name="Pierce K.A."/>
            <person name="Xavier R.J."/>
            <person name="Alm E.J."/>
        </authorList>
    </citation>
    <scope>NUCLEOTIDE SEQUENCE [LARGE SCALE GENOMIC DNA]</scope>
    <source>
        <strain evidence="4 7">BIOML-A2</strain>
    </source>
</reference>
<evidence type="ECO:0000313" key="4">
    <source>
        <dbReference type="EMBL" id="MZL68422.1"/>
    </source>
</evidence>
<dbReference type="PANTHER" id="PTHR33231:SF1">
    <property type="entry name" value="30S RIBOSOMAL PROTEIN"/>
    <property type="match status" value="1"/>
</dbReference>
<keyword evidence="2" id="KW-0963">Cytoplasm</keyword>
<dbReference type="Pfam" id="PF02482">
    <property type="entry name" value="Ribosomal_S30AE"/>
    <property type="match status" value="1"/>
</dbReference>
<organism evidence="5 6">
    <name type="scientific">Bittarella massiliensis</name>
    <name type="common">ex Durand et al. 2017</name>
    <dbReference type="NCBI Taxonomy" id="1720313"/>
    <lineage>
        <taxon>Bacteria</taxon>
        <taxon>Bacillati</taxon>
        <taxon>Bacillota</taxon>
        <taxon>Clostridia</taxon>
        <taxon>Eubacteriales</taxon>
        <taxon>Oscillospiraceae</taxon>
        <taxon>Bittarella (ex Durand et al. 2017)</taxon>
    </lineage>
</organism>
<dbReference type="EMBL" id="WWVX01000001">
    <property type="protein sequence ID" value="MZL68422.1"/>
    <property type="molecule type" value="Genomic_DNA"/>
</dbReference>
<evidence type="ECO:0000313" key="6">
    <source>
        <dbReference type="Proteomes" id="UP000184089"/>
    </source>
</evidence>
<sequence length="171" mass="19954">MNIEVIGRKVNLKDSFKERVDKKLAKFSRLFHEDASATVTVTVEKDRQTVEVMIRADGMLFRAERTAKAMEEALDLVVDVLFNQIVRNKDRLERKMKVSFPEFNEEEILPAEEIDIVRRKSFSVKPMSVEEAILQMNMLGHQFFLYRDAVNNEINLVYVRRDGKYGVIVPE</sequence>
<evidence type="ECO:0000313" key="5">
    <source>
        <dbReference type="EMBL" id="SHF86855.1"/>
    </source>
</evidence>
<dbReference type="PANTHER" id="PTHR33231">
    <property type="entry name" value="30S RIBOSOMAL PROTEIN"/>
    <property type="match status" value="1"/>
</dbReference>
<dbReference type="EMBL" id="FQVY01000001">
    <property type="protein sequence ID" value="SHF86855.1"/>
    <property type="molecule type" value="Genomic_DNA"/>
</dbReference>
<dbReference type="Proteomes" id="UP000474718">
    <property type="component" value="Unassembled WGS sequence"/>
</dbReference>
<evidence type="ECO:0000256" key="2">
    <source>
        <dbReference type="HAMAP-Rule" id="MF_00839"/>
    </source>
</evidence>
<dbReference type="SUPFAM" id="SSF69754">
    <property type="entry name" value="Ribosome binding protein Y (YfiA homologue)"/>
    <property type="match status" value="1"/>
</dbReference>
<name>A0AAQ1MCE3_9FIRM</name>
<protein>
    <recommendedName>
        <fullName evidence="2">Ribosome hibernation promoting factor</fullName>
        <shortName evidence="2">HPF</shortName>
    </recommendedName>
</protein>
<evidence type="ECO:0000313" key="7">
    <source>
        <dbReference type="Proteomes" id="UP000474718"/>
    </source>
</evidence>
<dbReference type="RefSeq" id="WP_021660894.1">
    <property type="nucleotide sequence ID" value="NZ_FQVY01000001.1"/>
</dbReference>
<dbReference type="InterPro" id="IPR003489">
    <property type="entry name" value="RHF/RaiA"/>
</dbReference>
<accession>A0AAQ1MCE3</accession>
<dbReference type="Proteomes" id="UP000184089">
    <property type="component" value="Unassembled WGS sequence"/>
</dbReference>
<dbReference type="InterPro" id="IPR034694">
    <property type="entry name" value="HPF_long/plastid"/>
</dbReference>
<dbReference type="Gene3D" id="3.30.160.100">
    <property type="entry name" value="Ribosome hibernation promotion factor-like"/>
    <property type="match status" value="1"/>
</dbReference>
<comment type="caution">
    <text evidence="5">The sequence shown here is derived from an EMBL/GenBank/DDBJ whole genome shotgun (WGS) entry which is preliminary data.</text>
</comment>
<keyword evidence="7" id="KW-1185">Reference proteome</keyword>
<dbReference type="InterPro" id="IPR036567">
    <property type="entry name" value="RHF-like"/>
</dbReference>
<proteinExistence type="inferred from homology"/>
<keyword evidence="1 2" id="KW-0810">Translation regulation</keyword>
<reference evidence="5" key="1">
    <citation type="submission" date="2016-11" db="EMBL/GenBank/DDBJ databases">
        <authorList>
            <person name="Varghese N."/>
            <person name="Submissions S."/>
        </authorList>
    </citation>
    <scope>NUCLEOTIDE SEQUENCE</scope>
    <source>
        <strain evidence="5">DSM 4029</strain>
    </source>
</reference>
<dbReference type="Gene3D" id="3.30.505.50">
    <property type="entry name" value="Sigma 54 modulation/S30EA ribosomal protein, C-terminal domain"/>
    <property type="match status" value="1"/>
</dbReference>
<dbReference type="NCBIfam" id="TIGR00741">
    <property type="entry name" value="yfiA"/>
    <property type="match status" value="1"/>
</dbReference>
<dbReference type="GO" id="GO:0043024">
    <property type="term" value="F:ribosomal small subunit binding"/>
    <property type="evidence" value="ECO:0007669"/>
    <property type="project" value="TreeGrafter"/>
</dbReference>
<evidence type="ECO:0000259" key="3">
    <source>
        <dbReference type="Pfam" id="PF16321"/>
    </source>
</evidence>
<dbReference type="InterPro" id="IPR050574">
    <property type="entry name" value="HPF/YfiA_ribosome-assoc"/>
</dbReference>
<feature type="domain" description="Sigma 54 modulation/S30EA ribosomal protein C-terminal" evidence="3">
    <location>
        <begin position="112"/>
        <end position="167"/>
    </location>
</feature>
<dbReference type="InterPro" id="IPR032528">
    <property type="entry name" value="Ribosom_S30AE_C"/>
</dbReference>